<organism evidence="2 3">
    <name type="scientific">Nepenthes gracilis</name>
    <name type="common">Slender pitcher plant</name>
    <dbReference type="NCBI Taxonomy" id="150966"/>
    <lineage>
        <taxon>Eukaryota</taxon>
        <taxon>Viridiplantae</taxon>
        <taxon>Streptophyta</taxon>
        <taxon>Embryophyta</taxon>
        <taxon>Tracheophyta</taxon>
        <taxon>Spermatophyta</taxon>
        <taxon>Magnoliopsida</taxon>
        <taxon>eudicotyledons</taxon>
        <taxon>Gunneridae</taxon>
        <taxon>Pentapetalae</taxon>
        <taxon>Caryophyllales</taxon>
        <taxon>Nepenthaceae</taxon>
        <taxon>Nepenthes</taxon>
    </lineage>
</organism>
<feature type="compositionally biased region" description="Basic and acidic residues" evidence="1">
    <location>
        <begin position="10"/>
        <end position="49"/>
    </location>
</feature>
<dbReference type="AlphaFoldDB" id="A0AAD3SY66"/>
<dbReference type="Proteomes" id="UP001279734">
    <property type="component" value="Unassembled WGS sequence"/>
</dbReference>
<name>A0AAD3SY66_NEPGR</name>
<evidence type="ECO:0000256" key="1">
    <source>
        <dbReference type="SAM" id="MobiDB-lite"/>
    </source>
</evidence>
<accession>A0AAD3SY66</accession>
<keyword evidence="3" id="KW-1185">Reference proteome</keyword>
<reference evidence="2" key="1">
    <citation type="submission" date="2023-05" db="EMBL/GenBank/DDBJ databases">
        <title>Nepenthes gracilis genome sequencing.</title>
        <authorList>
            <person name="Fukushima K."/>
        </authorList>
    </citation>
    <scope>NUCLEOTIDE SEQUENCE</scope>
    <source>
        <strain evidence="2">SING2019-196</strain>
    </source>
</reference>
<comment type="caution">
    <text evidence="2">The sequence shown here is derived from an EMBL/GenBank/DDBJ whole genome shotgun (WGS) entry which is preliminary data.</text>
</comment>
<dbReference type="PANTHER" id="PTHR48173:SF2">
    <property type="entry name" value="VACUOLAR PROTEIN SORTING-ASSOCIATED PROTEIN 62"/>
    <property type="match status" value="1"/>
</dbReference>
<sequence length="622" mass="69525">MKVPGVTRSPEMKVSGENEDLRSDKIFGDDEGVRSDEVSGEDESLRSDKIFGDEGFRSDKISGEDEGLQSDKIFGGDESLRTDKITGKDEGLQTEKITGKDEGQGFATRRIKLGELEVAEITNFDFIWSFKLSNSRRNGASFYRPVNIPDGFFRFGHYCQWSDKPLLGFVLVARDMVSPKEKAVEPVQSPPLLKPVDYTLVWSSNDGGKDTNEQPGYFWLPQPPEGYKALGFVVTNKSNKPVLEEVRCVRENLTDECETCGLLGEASSEFLKLRLECGILDHVIVECWGEVSVGTFFCSSVPRVSEELHIKCLKNLDPSFHAMPNLNQIHGLINHYGPTIYFHPSEIYLPSSVAWFFKNGALLYRAGDSTGEPIDPTGSNLPGGGSNDGEFWIDFPSDNQREIIMRGDLDSAELYAHVKPALGGTFTDIAMWGFCPFNGPATLKVGLHVGDWEHYTLRLSNFTGKLHSIYFSQHSGGQWINACELEYAEGNKAVVYSSKSGHASYPHPGTYIQGSERLGIGVRNDCARSKFSLDSSVRYQVLSAEYLQGEVVEVCWLQFMREWGPTIVYDSRTELDKVIQHLPLTLKYSVEAVFNKLPVELYGEEGPTGPKEKNNWVGDERW</sequence>
<evidence type="ECO:0008006" key="4">
    <source>
        <dbReference type="Google" id="ProtNLM"/>
    </source>
</evidence>
<feature type="region of interest" description="Disordered" evidence="1">
    <location>
        <begin position="1"/>
        <end position="49"/>
    </location>
</feature>
<proteinExistence type="predicted"/>
<dbReference type="PANTHER" id="PTHR48173">
    <property type="entry name" value="GNK2-HOMOLOGOUS DOMAIN-CONTAINING PROTEIN"/>
    <property type="match status" value="1"/>
</dbReference>
<evidence type="ECO:0000313" key="3">
    <source>
        <dbReference type="Proteomes" id="UP001279734"/>
    </source>
</evidence>
<dbReference type="Pfam" id="PF06101">
    <property type="entry name" value="Vps62"/>
    <property type="match status" value="1"/>
</dbReference>
<dbReference type="EMBL" id="BSYO01000020">
    <property type="protein sequence ID" value="GMH19330.1"/>
    <property type="molecule type" value="Genomic_DNA"/>
</dbReference>
<dbReference type="InterPro" id="IPR009291">
    <property type="entry name" value="Vps62"/>
</dbReference>
<gene>
    <name evidence="2" type="ORF">Nepgr_021171</name>
</gene>
<evidence type="ECO:0000313" key="2">
    <source>
        <dbReference type="EMBL" id="GMH19330.1"/>
    </source>
</evidence>
<protein>
    <recommendedName>
        <fullName evidence="4">Vacuolar protein sorting-associated protein 62</fullName>
    </recommendedName>
</protein>